<dbReference type="Proteomes" id="UP000180098">
    <property type="component" value="Unassembled WGS sequence"/>
</dbReference>
<dbReference type="Pfam" id="PF00899">
    <property type="entry name" value="ThiF"/>
    <property type="match status" value="1"/>
</dbReference>
<organism evidence="2 3">
    <name type="scientific">Anaerobacillus arseniciselenatis</name>
    <dbReference type="NCBI Taxonomy" id="85682"/>
    <lineage>
        <taxon>Bacteria</taxon>
        <taxon>Bacillati</taxon>
        <taxon>Bacillota</taxon>
        <taxon>Bacilli</taxon>
        <taxon>Bacillales</taxon>
        <taxon>Bacillaceae</taxon>
        <taxon>Anaerobacillus</taxon>
    </lineage>
</organism>
<reference evidence="2 3" key="1">
    <citation type="submission" date="2016-10" db="EMBL/GenBank/DDBJ databases">
        <title>Draft genome sequences of four alkaliphilic bacteria belonging to the Anaerobacillus genus.</title>
        <authorList>
            <person name="Bassil N.M."/>
            <person name="Lloyd J.R."/>
        </authorList>
    </citation>
    <scope>NUCLEOTIDE SEQUENCE [LARGE SCALE GENOMIC DNA]</scope>
    <source>
        <strain evidence="2 3">DSM 15340</strain>
    </source>
</reference>
<evidence type="ECO:0000259" key="1">
    <source>
        <dbReference type="Pfam" id="PF00899"/>
    </source>
</evidence>
<dbReference type="InterPro" id="IPR000594">
    <property type="entry name" value="ThiF_NAD_FAD-bd"/>
</dbReference>
<keyword evidence="3" id="KW-1185">Reference proteome</keyword>
<dbReference type="InterPro" id="IPR035985">
    <property type="entry name" value="Ubiquitin-activating_enz"/>
</dbReference>
<dbReference type="RefSeq" id="WP_071313618.1">
    <property type="nucleotide sequence ID" value="NZ_MLQQ01000027.1"/>
</dbReference>
<protein>
    <recommendedName>
        <fullName evidence="1">THIF-type NAD/FAD binding fold domain-containing protein</fullName>
    </recommendedName>
</protein>
<dbReference type="AlphaFoldDB" id="A0A1S2LG51"/>
<evidence type="ECO:0000313" key="2">
    <source>
        <dbReference type="EMBL" id="OIJ11478.1"/>
    </source>
</evidence>
<proteinExistence type="predicted"/>
<dbReference type="EMBL" id="MLQQ01000027">
    <property type="protein sequence ID" value="OIJ11478.1"/>
    <property type="molecule type" value="Genomic_DNA"/>
</dbReference>
<dbReference type="Gene3D" id="3.40.50.720">
    <property type="entry name" value="NAD(P)-binding Rossmann-like Domain"/>
    <property type="match status" value="1"/>
</dbReference>
<dbReference type="SUPFAM" id="SSF69572">
    <property type="entry name" value="Activating enzymes of the ubiquitin-like proteins"/>
    <property type="match status" value="1"/>
</dbReference>
<feature type="domain" description="THIF-type NAD/FAD binding fold" evidence="1">
    <location>
        <begin position="58"/>
        <end position="276"/>
    </location>
</feature>
<accession>A0A1S2LG51</accession>
<dbReference type="OrthoDB" id="1842861at2"/>
<dbReference type="GO" id="GO:0008641">
    <property type="term" value="F:ubiquitin-like modifier activating enzyme activity"/>
    <property type="evidence" value="ECO:0007669"/>
    <property type="project" value="InterPro"/>
</dbReference>
<evidence type="ECO:0000313" key="3">
    <source>
        <dbReference type="Proteomes" id="UP000180098"/>
    </source>
</evidence>
<comment type="caution">
    <text evidence="2">The sequence shown here is derived from an EMBL/GenBank/DDBJ whole genome shotgun (WGS) entry which is preliminary data.</text>
</comment>
<sequence length="317" mass="35765">MNKLNILEKGKNKLYFDIVQVGAGANGGQFFRSLCQDIATHFESFKSRNDHPVTFGVNLVLCDADRFETKNLANQLCLSEDLGEFKVEVLAERYADVYDLSVGTVTSYVKTIDMLDRLFAEKNINKAHQQVKVLCGMVDNNKTRQLFHDYFYSDHVENLILIDAGVTGVNVIDKPKEAWSKEKWEDTQQSGFSGQVVVGFKYKGKVILEPVTQIFPDMLEDASSHFPDESCGDLVINNPQRSATNRMAALLANNIMNNLFHTHSIYSHVLNFNAQTCHVQSGMGGGRIGVIKKEQIHTLDLLLKEARDKFCYKRFPA</sequence>
<gene>
    <name evidence="2" type="ORF">BKP35_12100</name>
</gene>
<name>A0A1S2LG51_9BACI</name>